<organism evidence="8 9">
    <name type="scientific">Aquariibacter albus</name>
    <dbReference type="NCBI Taxonomy" id="2759899"/>
    <lineage>
        <taxon>Bacteria</taxon>
        <taxon>Pseudomonadati</taxon>
        <taxon>Pseudomonadota</taxon>
        <taxon>Betaproteobacteria</taxon>
        <taxon>Burkholderiales</taxon>
        <taxon>Sphaerotilaceae</taxon>
        <taxon>Aquariibacter</taxon>
    </lineage>
</organism>
<dbReference type="GO" id="GO:0005737">
    <property type="term" value="C:cytoplasm"/>
    <property type="evidence" value="ECO:0007669"/>
    <property type="project" value="UniProtKB-SubCell"/>
</dbReference>
<dbReference type="InterPro" id="IPR053925">
    <property type="entry name" value="RecX_HTH_3rd"/>
</dbReference>
<dbReference type="PANTHER" id="PTHR33602:SF1">
    <property type="entry name" value="REGULATORY PROTEIN RECX FAMILY PROTEIN"/>
    <property type="match status" value="1"/>
</dbReference>
<evidence type="ECO:0000256" key="6">
    <source>
        <dbReference type="SAM" id="MobiDB-lite"/>
    </source>
</evidence>
<evidence type="ECO:0000259" key="7">
    <source>
        <dbReference type="Pfam" id="PF21981"/>
    </source>
</evidence>
<dbReference type="AlphaFoldDB" id="A0A839HRL9"/>
<dbReference type="PANTHER" id="PTHR33602">
    <property type="entry name" value="REGULATORY PROTEIN RECX FAMILY PROTEIN"/>
    <property type="match status" value="1"/>
</dbReference>
<keyword evidence="9" id="KW-1185">Reference proteome</keyword>
<evidence type="ECO:0000256" key="1">
    <source>
        <dbReference type="ARBA" id="ARBA00004496"/>
    </source>
</evidence>
<dbReference type="EMBL" id="JACIVI010000002">
    <property type="protein sequence ID" value="MBB1162120.1"/>
    <property type="molecule type" value="Genomic_DNA"/>
</dbReference>
<dbReference type="Gene3D" id="1.10.10.10">
    <property type="entry name" value="Winged helix-like DNA-binding domain superfamily/Winged helix DNA-binding domain"/>
    <property type="match status" value="2"/>
</dbReference>
<sequence length="182" mass="20099">MAGLPPTAGAPTAADALPDDRLRRLKARALSLLARREHSPEEMRQKLRASLRRGSRPELQDAEETAAAQALIEPLIAWLEGLDLLNARRFVEGRIQARSGRHGSPRIRQELARHGLAPDEDQAALLRAADRGHAQALWLRRYGEVSSDPGERARQMRFLAGRGFPPEVVRAVVNGRGDSDND</sequence>
<feature type="region of interest" description="Disordered" evidence="6">
    <location>
        <begin position="1"/>
        <end position="20"/>
    </location>
</feature>
<proteinExistence type="inferred from homology"/>
<comment type="function">
    <text evidence="5">Modulates RecA activity.</text>
</comment>
<feature type="compositionally biased region" description="Low complexity" evidence="6">
    <location>
        <begin position="1"/>
        <end position="16"/>
    </location>
</feature>
<evidence type="ECO:0000256" key="4">
    <source>
        <dbReference type="ARBA" id="ARBA00022490"/>
    </source>
</evidence>
<comment type="similarity">
    <text evidence="2 5">Belongs to the RecX family.</text>
</comment>
<reference evidence="8 9" key="1">
    <citation type="submission" date="2020-08" db="EMBL/GenBank/DDBJ databases">
        <title>Aquariorum lacteus gen. nov., sp. nov., a new member of the family Comamonadaceae, isolated from freshwater aquarium.</title>
        <authorList>
            <person name="Chun S.-J."/>
        </authorList>
    </citation>
    <scope>NUCLEOTIDE SEQUENCE [LARGE SCALE GENOMIC DNA]</scope>
    <source>
        <strain evidence="8 9">SJAQ100</strain>
    </source>
</reference>
<name>A0A839HRL9_9BURK</name>
<gene>
    <name evidence="5" type="primary">recX</name>
    <name evidence="8" type="ORF">H4F90_09015</name>
</gene>
<comment type="caution">
    <text evidence="8">The sequence shown here is derived from an EMBL/GenBank/DDBJ whole genome shotgun (WGS) entry which is preliminary data.</text>
</comment>
<accession>A0A839HRL9</accession>
<evidence type="ECO:0000256" key="3">
    <source>
        <dbReference type="ARBA" id="ARBA00018111"/>
    </source>
</evidence>
<dbReference type="Pfam" id="PF21981">
    <property type="entry name" value="RecX_HTH3"/>
    <property type="match status" value="1"/>
</dbReference>
<dbReference type="GO" id="GO:0006282">
    <property type="term" value="P:regulation of DNA repair"/>
    <property type="evidence" value="ECO:0007669"/>
    <property type="project" value="UniProtKB-UniRule"/>
</dbReference>
<comment type="subcellular location">
    <subcellularLocation>
        <location evidence="1 5">Cytoplasm</location>
    </subcellularLocation>
</comment>
<dbReference type="InterPro" id="IPR003783">
    <property type="entry name" value="Regulatory_RecX"/>
</dbReference>
<keyword evidence="4 5" id="KW-0963">Cytoplasm</keyword>
<evidence type="ECO:0000256" key="2">
    <source>
        <dbReference type="ARBA" id="ARBA00009695"/>
    </source>
</evidence>
<evidence type="ECO:0000256" key="5">
    <source>
        <dbReference type="HAMAP-Rule" id="MF_01114"/>
    </source>
</evidence>
<dbReference type="InterPro" id="IPR036388">
    <property type="entry name" value="WH-like_DNA-bd_sf"/>
</dbReference>
<evidence type="ECO:0000313" key="8">
    <source>
        <dbReference type="EMBL" id="MBB1162120.1"/>
    </source>
</evidence>
<dbReference type="RefSeq" id="WP_182663708.1">
    <property type="nucleotide sequence ID" value="NZ_JACIVI010000002.1"/>
</dbReference>
<feature type="domain" description="RecX third three-helical" evidence="7">
    <location>
        <begin position="133"/>
        <end position="173"/>
    </location>
</feature>
<evidence type="ECO:0000313" key="9">
    <source>
        <dbReference type="Proteomes" id="UP000586093"/>
    </source>
</evidence>
<dbReference type="Proteomes" id="UP000586093">
    <property type="component" value="Unassembled WGS sequence"/>
</dbReference>
<dbReference type="HAMAP" id="MF_01114">
    <property type="entry name" value="RecX"/>
    <property type="match status" value="1"/>
</dbReference>
<protein>
    <recommendedName>
        <fullName evidence="3 5">Regulatory protein RecX</fullName>
    </recommendedName>
</protein>